<dbReference type="RefSeq" id="WP_073012974.1">
    <property type="nucleotide sequence ID" value="NZ_FQZO01000017.1"/>
</dbReference>
<dbReference type="STRING" id="1121298.SAMN05444401_0549"/>
<dbReference type="Proteomes" id="UP000184080">
    <property type="component" value="Unassembled WGS sequence"/>
</dbReference>
<dbReference type="Pfam" id="PF19289">
    <property type="entry name" value="PmbA_TldD_3rd"/>
    <property type="match status" value="1"/>
</dbReference>
<feature type="domain" description="Metalloprotease TldD/E C-terminal" evidence="1">
    <location>
        <begin position="193"/>
        <end position="392"/>
    </location>
</feature>
<dbReference type="GO" id="GO:0005829">
    <property type="term" value="C:cytosol"/>
    <property type="evidence" value="ECO:0007669"/>
    <property type="project" value="TreeGrafter"/>
</dbReference>
<reference evidence="2 3" key="1">
    <citation type="submission" date="2016-11" db="EMBL/GenBank/DDBJ databases">
        <authorList>
            <person name="Jaros S."/>
            <person name="Januszkiewicz K."/>
            <person name="Wedrychowicz H."/>
        </authorList>
    </citation>
    <scope>NUCLEOTIDE SEQUENCE [LARGE SCALE GENOMIC DNA]</scope>
    <source>
        <strain evidence="2 3">DSM 21864</strain>
    </source>
</reference>
<evidence type="ECO:0000313" key="2">
    <source>
        <dbReference type="EMBL" id="SHK08546.1"/>
    </source>
</evidence>
<dbReference type="AlphaFoldDB" id="A0A1M6PKM6"/>
<evidence type="ECO:0000313" key="3">
    <source>
        <dbReference type="Proteomes" id="UP000184080"/>
    </source>
</evidence>
<keyword evidence="3" id="KW-1185">Reference proteome</keyword>
<dbReference type="PANTHER" id="PTHR43421:SF1">
    <property type="entry name" value="METALLOPROTEASE PMBA"/>
    <property type="match status" value="1"/>
</dbReference>
<dbReference type="GO" id="GO:0006508">
    <property type="term" value="P:proteolysis"/>
    <property type="evidence" value="ECO:0007669"/>
    <property type="project" value="InterPro"/>
</dbReference>
<gene>
    <name evidence="2" type="ORF">SAMN05444401_0549</name>
</gene>
<name>A0A1M6PKM6_9CLOT</name>
<dbReference type="InterPro" id="IPR047657">
    <property type="entry name" value="PmbA"/>
</dbReference>
<proteinExistence type="predicted"/>
<dbReference type="PANTHER" id="PTHR43421">
    <property type="entry name" value="METALLOPROTEASE PMBA"/>
    <property type="match status" value="1"/>
</dbReference>
<accession>A0A1M6PKM6</accession>
<dbReference type="InterPro" id="IPR045569">
    <property type="entry name" value="Metalloprtase-TldD/E_C"/>
</dbReference>
<organism evidence="2 3">
    <name type="scientific">Clostridium amylolyticum</name>
    <dbReference type="NCBI Taxonomy" id="1121298"/>
    <lineage>
        <taxon>Bacteria</taxon>
        <taxon>Bacillati</taxon>
        <taxon>Bacillota</taxon>
        <taxon>Clostridia</taxon>
        <taxon>Eubacteriales</taxon>
        <taxon>Clostridiaceae</taxon>
        <taxon>Clostridium</taxon>
    </lineage>
</organism>
<dbReference type="SUPFAM" id="SSF111283">
    <property type="entry name" value="Putative modulator of DNA gyrase, PmbA/TldD"/>
    <property type="match status" value="1"/>
</dbReference>
<dbReference type="EMBL" id="FQZO01000017">
    <property type="protein sequence ID" value="SHK08546.1"/>
    <property type="molecule type" value="Genomic_DNA"/>
</dbReference>
<dbReference type="InterPro" id="IPR036059">
    <property type="entry name" value="TldD/PmbA_sf"/>
</dbReference>
<sequence length="408" mass="45906">MIKEKYIENIKETSINIVQSNFESLRKKNITKTGLRVYDQGKLGIAGALGDYDEKELESKAKDNLILPYEFQVSKNLKLAEDHSKEILSDEKLCEEVEDILEVCRKDYKDFGVYNKIKIINESISLSNNEGLELLSKDSYLSCELMFSDKAIAGLEGFFWGFESRNYSRENIIKEIDSICGAYRNKLTMPEKKTMPVIFIDYEMLPLLKFYTDLNGVKFGSGTSIFSKELNNRKFNEDFTLYATRNPEDVKTPFFDAEGVVNDNYRYALIENGVIKSPYTDKRTANMFNLPLTGSAASAYDSAPNLAAPQLKIKEGKNTLKELLGGEKAILVVNAAGGDFTQEGNFATPVQVPILFDGENMLGMLPKLQVSSNIYDMFGQGFRGVSTDFISPSGQYKALVMDMMVETI</sequence>
<dbReference type="GO" id="GO:0008237">
    <property type="term" value="F:metallopeptidase activity"/>
    <property type="evidence" value="ECO:0007669"/>
    <property type="project" value="InterPro"/>
</dbReference>
<protein>
    <submittedName>
        <fullName evidence="2">PmbA protein</fullName>
    </submittedName>
</protein>
<evidence type="ECO:0000259" key="1">
    <source>
        <dbReference type="Pfam" id="PF19289"/>
    </source>
</evidence>
<dbReference type="OrthoDB" id="44275at2"/>